<dbReference type="AlphaFoldDB" id="A0AAD4EYY0"/>
<evidence type="ECO:0000313" key="3">
    <source>
        <dbReference type="Proteomes" id="UP001197093"/>
    </source>
</evidence>
<dbReference type="EMBL" id="JAHCVI010000001">
    <property type="protein sequence ID" value="KAG7290069.1"/>
    <property type="molecule type" value="Genomic_DNA"/>
</dbReference>
<protein>
    <submittedName>
        <fullName evidence="2">Uncharacterized protein</fullName>
    </submittedName>
</protein>
<dbReference type="PANTHER" id="PTHR35179">
    <property type="entry name" value="PROTEIN CBG02620"/>
    <property type="match status" value="1"/>
</dbReference>
<evidence type="ECO:0000256" key="1">
    <source>
        <dbReference type="SAM" id="MobiDB-lite"/>
    </source>
</evidence>
<reference evidence="2" key="1">
    <citation type="submission" date="2023-02" db="EMBL/GenBank/DDBJ databases">
        <authorList>
            <person name="Palmer J.M."/>
        </authorList>
    </citation>
    <scope>NUCLEOTIDE SEQUENCE</scope>
    <source>
        <strain evidence="2">FW57</strain>
    </source>
</reference>
<feature type="compositionally biased region" description="Low complexity" evidence="1">
    <location>
        <begin position="125"/>
        <end position="136"/>
    </location>
</feature>
<comment type="caution">
    <text evidence="2">The sequence shown here is derived from an EMBL/GenBank/DDBJ whole genome shotgun (WGS) entry which is preliminary data.</text>
</comment>
<accession>A0AAD4EYY0</accession>
<proteinExistence type="predicted"/>
<name>A0AAD4EYY0_9PEZI</name>
<dbReference type="PANTHER" id="PTHR35179:SF1">
    <property type="entry name" value="INTEGRAL MEMBRANE PROTEIN"/>
    <property type="match status" value="1"/>
</dbReference>
<feature type="region of interest" description="Disordered" evidence="1">
    <location>
        <begin position="120"/>
        <end position="198"/>
    </location>
</feature>
<dbReference type="Proteomes" id="UP001197093">
    <property type="component" value="Unassembled WGS sequence"/>
</dbReference>
<keyword evidence="3" id="KW-1185">Reference proteome</keyword>
<organism evidence="2 3">
    <name type="scientific">Staphylotrichum longicolle</name>
    <dbReference type="NCBI Taxonomy" id="669026"/>
    <lineage>
        <taxon>Eukaryota</taxon>
        <taxon>Fungi</taxon>
        <taxon>Dikarya</taxon>
        <taxon>Ascomycota</taxon>
        <taxon>Pezizomycotina</taxon>
        <taxon>Sordariomycetes</taxon>
        <taxon>Sordariomycetidae</taxon>
        <taxon>Sordariales</taxon>
        <taxon>Chaetomiaceae</taxon>
        <taxon>Staphylotrichum</taxon>
    </lineage>
</organism>
<evidence type="ECO:0000313" key="2">
    <source>
        <dbReference type="EMBL" id="KAG7290069.1"/>
    </source>
</evidence>
<sequence length="289" mass="32490">MQPDFDILDSVDVVSNAGNLRKLFDLLSNDIRMAVRFDIEMKGSTLLLSRWNQDPQLHRSFGCGPGFERETCQYTPDDDPILQRSISHHRVVSYRFGGLQCVVQSEVDGYCCGCDVHPDESDLRASSPASPATAAAAHKKRRSDPLPSPSIRKLTGLTRPRSHRPSRSADYTLLDRDDPGDSPAFTPPQPPTTTPTLRIHHTGKRIPASCLVEIKTHNSRSKAKFSTHQAQMYFSRRSQLFSASHENRVFRPGPGLLVRDVTQELAVWERVQQGRLQQLAALLRLVREK</sequence>
<gene>
    <name evidence="2" type="ORF">NEMBOFW57_000061</name>
</gene>